<evidence type="ECO:0000313" key="4">
    <source>
        <dbReference type="Proteomes" id="UP000591948"/>
    </source>
</evidence>
<dbReference type="PROSITE" id="PS51387">
    <property type="entry name" value="FAD_PCMH"/>
    <property type="match status" value="1"/>
</dbReference>
<comment type="caution">
    <text evidence="3">The sequence shown here is derived from an EMBL/GenBank/DDBJ whole genome shotgun (WGS) entry which is preliminary data.</text>
</comment>
<proteinExistence type="predicted"/>
<dbReference type="Gene3D" id="3.30.43.10">
    <property type="entry name" value="Uridine Diphospho-n-acetylenolpyruvylglucosamine Reductase, domain 2"/>
    <property type="match status" value="1"/>
</dbReference>
<evidence type="ECO:0000259" key="2">
    <source>
        <dbReference type="PROSITE" id="PS51387"/>
    </source>
</evidence>
<dbReference type="GO" id="GO:0071949">
    <property type="term" value="F:FAD binding"/>
    <property type="evidence" value="ECO:0007669"/>
    <property type="project" value="InterPro"/>
</dbReference>
<dbReference type="GO" id="GO:0016491">
    <property type="term" value="F:oxidoreductase activity"/>
    <property type="evidence" value="ECO:0007669"/>
    <property type="project" value="UniProtKB-KW"/>
</dbReference>
<dbReference type="InterPro" id="IPR036318">
    <property type="entry name" value="FAD-bd_PCMH-like_sf"/>
</dbReference>
<dbReference type="PANTHER" id="PTHR42934">
    <property type="entry name" value="GLYCOLATE OXIDASE SUBUNIT GLCD"/>
    <property type="match status" value="1"/>
</dbReference>
<protein>
    <submittedName>
        <fullName evidence="3">Glycolate oxidase</fullName>
    </submittedName>
</protein>
<accession>A0A6V8PBM4</accession>
<name>A0A6V8PBM4_9ACTN</name>
<sequence length="97" mass="10400">MDSKVLNRRKEIVGEGYLLTSPEDLVCYSYDASQPTSDELPGAVVMPGSVEEIATILHLANEMQIKVVPRGSGTNLSGGTIPPPSGVVISMLRMDRI</sequence>
<dbReference type="InterPro" id="IPR051914">
    <property type="entry name" value="FAD-linked_OxidoTrans_Type4"/>
</dbReference>
<dbReference type="SUPFAM" id="SSF56176">
    <property type="entry name" value="FAD-binding/transporter-associated domain-like"/>
    <property type="match status" value="1"/>
</dbReference>
<dbReference type="InterPro" id="IPR006094">
    <property type="entry name" value="Oxid_FAD_bind_N"/>
</dbReference>
<dbReference type="InterPro" id="IPR016166">
    <property type="entry name" value="FAD-bd_PCMH"/>
</dbReference>
<feature type="non-terminal residue" evidence="3">
    <location>
        <position position="97"/>
    </location>
</feature>
<feature type="domain" description="FAD-binding PCMH-type" evidence="2">
    <location>
        <begin position="37"/>
        <end position="97"/>
    </location>
</feature>
<dbReference type="EMBL" id="BLRY01000582">
    <property type="protein sequence ID" value="GFP29024.1"/>
    <property type="molecule type" value="Genomic_DNA"/>
</dbReference>
<dbReference type="AlphaFoldDB" id="A0A6V8PBM4"/>
<keyword evidence="1" id="KW-0560">Oxidoreductase</keyword>
<evidence type="ECO:0000256" key="1">
    <source>
        <dbReference type="ARBA" id="ARBA00023002"/>
    </source>
</evidence>
<dbReference type="Pfam" id="PF01565">
    <property type="entry name" value="FAD_binding_4"/>
    <property type="match status" value="1"/>
</dbReference>
<organism evidence="3 4">
    <name type="scientific">Candidatus Hakubella thermalkaliphila</name>
    <dbReference type="NCBI Taxonomy" id="2754717"/>
    <lineage>
        <taxon>Bacteria</taxon>
        <taxon>Bacillati</taxon>
        <taxon>Actinomycetota</taxon>
        <taxon>Actinomycetota incertae sedis</taxon>
        <taxon>Candidatus Hakubellales</taxon>
        <taxon>Candidatus Hakubellaceae</taxon>
        <taxon>Candidatus Hakubella</taxon>
    </lineage>
</organism>
<reference evidence="3 4" key="1">
    <citation type="journal article" date="2020" name="Front. Microbiol.">
        <title>Single-cell genomics of novel Actinobacteria with the Wood-Ljungdahl pathway discovered in a serpentinizing system.</title>
        <authorList>
            <person name="Merino N."/>
            <person name="Kawai M."/>
            <person name="Boyd E.S."/>
            <person name="Colman D.R."/>
            <person name="McGlynn S.E."/>
            <person name="Nealson K.H."/>
            <person name="Kurokawa K."/>
            <person name="Hongoh Y."/>
        </authorList>
    </citation>
    <scope>NUCLEOTIDE SEQUENCE [LARGE SCALE GENOMIC DNA]</scope>
    <source>
        <strain evidence="3 4">S33</strain>
    </source>
</reference>
<dbReference type="InterPro" id="IPR016167">
    <property type="entry name" value="FAD-bd_PCMH_sub1"/>
</dbReference>
<gene>
    <name evidence="3" type="ORF">HKBW3S33_02440</name>
</gene>
<dbReference type="PANTHER" id="PTHR42934:SF3">
    <property type="entry name" value="D-LACTATE DEHYDROGENASE"/>
    <property type="match status" value="1"/>
</dbReference>
<dbReference type="RefSeq" id="WP_176234177.1">
    <property type="nucleotide sequence ID" value="NZ_BLRY01000582.1"/>
</dbReference>
<keyword evidence="4" id="KW-1185">Reference proteome</keyword>
<dbReference type="Proteomes" id="UP000591948">
    <property type="component" value="Unassembled WGS sequence"/>
</dbReference>
<evidence type="ECO:0000313" key="3">
    <source>
        <dbReference type="EMBL" id="GFP29024.1"/>
    </source>
</evidence>